<gene>
    <name evidence="1" type="primary">lptE</name>
    <name evidence="1" type="ORF">ACFS6H_19030</name>
</gene>
<accession>A0ABW6AAV0</accession>
<keyword evidence="1" id="KW-0449">Lipoprotein</keyword>
<dbReference type="Pfam" id="PF04390">
    <property type="entry name" value="LptE"/>
    <property type="match status" value="1"/>
</dbReference>
<protein>
    <submittedName>
        <fullName evidence="1">LPS assembly lipoprotein LptE</fullName>
    </submittedName>
</protein>
<organism evidence="1 2">
    <name type="scientific">Terrimonas rubra</name>
    <dbReference type="NCBI Taxonomy" id="1035890"/>
    <lineage>
        <taxon>Bacteria</taxon>
        <taxon>Pseudomonadati</taxon>
        <taxon>Bacteroidota</taxon>
        <taxon>Chitinophagia</taxon>
        <taxon>Chitinophagales</taxon>
        <taxon>Chitinophagaceae</taxon>
        <taxon>Terrimonas</taxon>
    </lineage>
</organism>
<dbReference type="RefSeq" id="WP_386102871.1">
    <property type="nucleotide sequence ID" value="NZ_JBHUOZ010000003.1"/>
</dbReference>
<reference evidence="2" key="1">
    <citation type="journal article" date="2019" name="Int. J. Syst. Evol. Microbiol.">
        <title>The Global Catalogue of Microorganisms (GCM) 10K type strain sequencing project: providing services to taxonomists for standard genome sequencing and annotation.</title>
        <authorList>
            <consortium name="The Broad Institute Genomics Platform"/>
            <consortium name="The Broad Institute Genome Sequencing Center for Infectious Disease"/>
            <person name="Wu L."/>
            <person name="Ma J."/>
        </authorList>
    </citation>
    <scope>NUCLEOTIDE SEQUENCE [LARGE SCALE GENOMIC DNA]</scope>
    <source>
        <strain evidence="2">KCTC 23299</strain>
    </source>
</reference>
<keyword evidence="2" id="KW-1185">Reference proteome</keyword>
<dbReference type="EMBL" id="JBHUOZ010000003">
    <property type="protein sequence ID" value="MFD2921821.1"/>
    <property type="molecule type" value="Genomic_DNA"/>
</dbReference>
<proteinExistence type="predicted"/>
<dbReference type="Proteomes" id="UP001597511">
    <property type="component" value="Unassembled WGS sequence"/>
</dbReference>
<comment type="caution">
    <text evidence="1">The sequence shown here is derived from an EMBL/GenBank/DDBJ whole genome shotgun (WGS) entry which is preliminary data.</text>
</comment>
<sequence length="176" mass="19915">MTIKKTYKLLLFSLTLMVGLWGCKAYKFVDVSIPPEVKSISIAPIENRAGYVNTQLSPRLTDRLRQKMISQTKLRLVTSGEADWEFSAEITDYSFSTAGVGAGTGGRTVQASQSRLTIGIKITVYDNTKQQSKDYTVTRTYDFPATQTIQQVEQNRAEEMTKDLTDDMFNRIFSNW</sequence>
<name>A0ABW6AAV0_9BACT</name>
<evidence type="ECO:0000313" key="2">
    <source>
        <dbReference type="Proteomes" id="UP001597511"/>
    </source>
</evidence>
<dbReference type="InterPro" id="IPR007485">
    <property type="entry name" value="LPS_assembly_LptE"/>
</dbReference>
<evidence type="ECO:0000313" key="1">
    <source>
        <dbReference type="EMBL" id="MFD2921821.1"/>
    </source>
</evidence>